<dbReference type="RefSeq" id="WP_186982828.1">
    <property type="nucleotide sequence ID" value="NZ_JACOQH010000016.1"/>
</dbReference>
<feature type="compositionally biased region" description="Polar residues" evidence="2">
    <location>
        <begin position="13"/>
        <end position="35"/>
    </location>
</feature>
<protein>
    <recommendedName>
        <fullName evidence="3">ParB-like N-terminal domain-containing protein</fullName>
    </recommendedName>
</protein>
<dbReference type="Proteomes" id="UP000621540">
    <property type="component" value="Unassembled WGS sequence"/>
</dbReference>
<keyword evidence="1" id="KW-0175">Coiled coil</keyword>
<reference evidence="4 5" key="1">
    <citation type="submission" date="2020-08" db="EMBL/GenBank/DDBJ databases">
        <title>Genome public.</title>
        <authorList>
            <person name="Liu C."/>
            <person name="Sun Q."/>
        </authorList>
    </citation>
    <scope>NUCLEOTIDE SEQUENCE [LARGE SCALE GENOMIC DNA]</scope>
    <source>
        <strain evidence="4 5">BX0805</strain>
    </source>
</reference>
<dbReference type="InterPro" id="IPR036086">
    <property type="entry name" value="ParB/Sulfiredoxin_sf"/>
</dbReference>
<sequence>MAKRKFNFAAGAEQNTPDAPETQPQTQSTPEESKSAVQTLVEKIDAPINTAFNFKYIKRDKIIFHAKNDYPMEEIEKLADSILNFGLIHNLEVFYDLENDQYILDSGERRTRAIDYLVEKYKDYPDKDNESYQKYLHFVAPFENGYPCNVKTKYADTDLSESASDLLEQIDAEIRLIIANEETRSKDTLRTKQHVDRLNELYTKRNQTLKKGEKINVNNEIAKQLNISDKQVKNYKDIDKLIPELRKKFEENEVSLKDGANYAKLTEEEQRQILTLIENGENRQEINRLMDQMKAMRSDISTKENQISELENTIENQNAIIKSINDAQNDLKQQLVAEQEKGDPNNEKIRELESSLDDMKNQISAQKKSLKDTVKEKDNMIADLQKKLDAQAKMQSTETNNNSKLIRTQYDLEKGIETLITLFADLEKKLDEYKAVSEDSEDFRKKIQSVIKENGKKFS</sequence>
<dbReference type="InterPro" id="IPR003115">
    <property type="entry name" value="ParB_N"/>
</dbReference>
<dbReference type="Pfam" id="PF02195">
    <property type="entry name" value="ParB_N"/>
    <property type="match status" value="1"/>
</dbReference>
<name>A0ABR7IDF1_9FIRM</name>
<accession>A0ABR7IDF1</accession>
<comment type="caution">
    <text evidence="4">The sequence shown here is derived from an EMBL/GenBank/DDBJ whole genome shotgun (WGS) entry which is preliminary data.</text>
</comment>
<dbReference type="Gene3D" id="3.90.1530.10">
    <property type="entry name" value="Conserved hypothetical protein from pyrococcus furiosus pfu- 392566-001, ParB domain"/>
    <property type="match status" value="1"/>
</dbReference>
<dbReference type="SUPFAM" id="SSF110849">
    <property type="entry name" value="ParB/Sulfiredoxin"/>
    <property type="match status" value="1"/>
</dbReference>
<dbReference type="SUPFAM" id="SSF109709">
    <property type="entry name" value="KorB DNA-binding domain-like"/>
    <property type="match status" value="1"/>
</dbReference>
<feature type="region of interest" description="Disordered" evidence="2">
    <location>
        <begin position="1"/>
        <end position="35"/>
    </location>
</feature>
<dbReference type="EMBL" id="JACOQH010000016">
    <property type="protein sequence ID" value="MBC5754964.1"/>
    <property type="molecule type" value="Genomic_DNA"/>
</dbReference>
<proteinExistence type="predicted"/>
<keyword evidence="5" id="KW-1185">Reference proteome</keyword>
<evidence type="ECO:0000256" key="1">
    <source>
        <dbReference type="SAM" id="Coils"/>
    </source>
</evidence>
<organism evidence="4 5">
    <name type="scientific">Roseburia yibonii</name>
    <dbReference type="NCBI Taxonomy" id="2763063"/>
    <lineage>
        <taxon>Bacteria</taxon>
        <taxon>Bacillati</taxon>
        <taxon>Bacillota</taxon>
        <taxon>Clostridia</taxon>
        <taxon>Lachnospirales</taxon>
        <taxon>Lachnospiraceae</taxon>
        <taxon>Roseburia</taxon>
    </lineage>
</organism>
<evidence type="ECO:0000259" key="3">
    <source>
        <dbReference type="Pfam" id="PF02195"/>
    </source>
</evidence>
<feature type="coiled-coil region" evidence="1">
    <location>
        <begin position="286"/>
        <end position="387"/>
    </location>
</feature>
<evidence type="ECO:0000256" key="2">
    <source>
        <dbReference type="SAM" id="MobiDB-lite"/>
    </source>
</evidence>
<evidence type="ECO:0000313" key="4">
    <source>
        <dbReference type="EMBL" id="MBC5754964.1"/>
    </source>
</evidence>
<gene>
    <name evidence="4" type="ORF">H8Z76_13325</name>
</gene>
<evidence type="ECO:0000313" key="5">
    <source>
        <dbReference type="Proteomes" id="UP000621540"/>
    </source>
</evidence>
<dbReference type="Gene3D" id="1.10.10.2830">
    <property type="match status" value="1"/>
</dbReference>
<feature type="domain" description="ParB-like N-terminal" evidence="3">
    <location>
        <begin position="65"/>
        <end position="117"/>
    </location>
</feature>